<dbReference type="Pfam" id="PF00108">
    <property type="entry name" value="Thiolase_N"/>
    <property type="match status" value="1"/>
</dbReference>
<protein>
    <submittedName>
        <fullName evidence="8">3-ketoacyl-CoA thiolase</fullName>
        <ecNumber evidence="8">2.3.1.16</ecNumber>
    </submittedName>
</protein>
<dbReference type="Proteomes" id="UP000494255">
    <property type="component" value="Unassembled WGS sequence"/>
</dbReference>
<dbReference type="GO" id="GO:0003988">
    <property type="term" value="F:acetyl-CoA C-acyltransferase activity"/>
    <property type="evidence" value="ECO:0007669"/>
    <property type="project" value="UniProtKB-EC"/>
</dbReference>
<dbReference type="Gene3D" id="3.40.47.10">
    <property type="match status" value="2"/>
</dbReference>
<evidence type="ECO:0000256" key="4">
    <source>
        <dbReference type="PIRSR" id="PIRSR000429-1"/>
    </source>
</evidence>
<dbReference type="InterPro" id="IPR020617">
    <property type="entry name" value="Thiolase_C"/>
</dbReference>
<dbReference type="GeneID" id="97046236"/>
<keyword evidence="9" id="KW-1185">Reference proteome</keyword>
<evidence type="ECO:0000256" key="1">
    <source>
        <dbReference type="ARBA" id="ARBA00010982"/>
    </source>
</evidence>
<dbReference type="InterPro" id="IPR020613">
    <property type="entry name" value="Thiolase_CS"/>
</dbReference>
<proteinExistence type="inferred from homology"/>
<dbReference type="InterPro" id="IPR016039">
    <property type="entry name" value="Thiolase-like"/>
</dbReference>
<dbReference type="CDD" id="cd00751">
    <property type="entry name" value="thiolase"/>
    <property type="match status" value="1"/>
</dbReference>
<dbReference type="Pfam" id="PF02803">
    <property type="entry name" value="Thiolase_C"/>
    <property type="match status" value="1"/>
</dbReference>
<keyword evidence="2 5" id="KW-0808">Transferase</keyword>
<dbReference type="PANTHER" id="PTHR43365">
    <property type="entry name" value="BLR7806 PROTEIN"/>
    <property type="match status" value="1"/>
</dbReference>
<dbReference type="RefSeq" id="WP_175055044.1">
    <property type="nucleotide sequence ID" value="NZ_CADIKC010000024.1"/>
</dbReference>
<evidence type="ECO:0000313" key="8">
    <source>
        <dbReference type="EMBL" id="CAB3745578.1"/>
    </source>
</evidence>
<feature type="domain" description="Thiolase N-terminal" evidence="6">
    <location>
        <begin position="8"/>
        <end position="263"/>
    </location>
</feature>
<feature type="domain" description="Thiolase C-terminal" evidence="7">
    <location>
        <begin position="272"/>
        <end position="393"/>
    </location>
</feature>
<sequence length="394" mass="42286">MTLQIPLVVDLVRSPAGRIKAGGAFTELHPTELLAQVLQQLVQRTGIDPADVGDVVTGCVSQAGEQSATPGRVAWLGAGFPEHVPSTTIDRKCGSSQQAIAFATQAVMAGVHDMVIACGVESMSHVPMGSARMDRNPFGPSYIARYGQQISQGVAAERVAAQWNLSREELDRYSAQSHQRAAAAAESGQFAREIVGIRTGAGQIDQDETVRPSTTADSLRELRPSFADERLRERFPEITDWRITAGNSSQMTDGAAAVLIVSERLATRLNLRARARFVAFDVRGDDPMMMLTAPIASSRAVLQKAGLKVQDIDTFEVNEAFAPVPLAWLKELDADPTRLNPSGGAIALGHPLGASGARITTTLVNWLEMHNGRYGLQTMCEAGGMANTMVLERI</sequence>
<dbReference type="PROSITE" id="PS00737">
    <property type="entry name" value="THIOLASE_2"/>
    <property type="match status" value="1"/>
</dbReference>
<evidence type="ECO:0000259" key="6">
    <source>
        <dbReference type="Pfam" id="PF00108"/>
    </source>
</evidence>
<evidence type="ECO:0000256" key="5">
    <source>
        <dbReference type="RuleBase" id="RU003557"/>
    </source>
</evidence>
<evidence type="ECO:0000313" key="9">
    <source>
        <dbReference type="Proteomes" id="UP000494255"/>
    </source>
</evidence>
<gene>
    <name evidence="8" type="primary">fadA_4</name>
    <name evidence="8" type="ORF">LMG24238_07704</name>
</gene>
<evidence type="ECO:0000256" key="3">
    <source>
        <dbReference type="ARBA" id="ARBA00023315"/>
    </source>
</evidence>
<dbReference type="PANTHER" id="PTHR43365:SF1">
    <property type="entry name" value="ACETYL-COA C-ACYLTRANSFERASE"/>
    <property type="match status" value="1"/>
</dbReference>
<evidence type="ECO:0000259" key="7">
    <source>
        <dbReference type="Pfam" id="PF02803"/>
    </source>
</evidence>
<evidence type="ECO:0000256" key="2">
    <source>
        <dbReference type="ARBA" id="ARBA00022679"/>
    </source>
</evidence>
<dbReference type="InterPro" id="IPR020616">
    <property type="entry name" value="Thiolase_N"/>
</dbReference>
<dbReference type="InterPro" id="IPR002155">
    <property type="entry name" value="Thiolase"/>
</dbReference>
<dbReference type="EC" id="2.3.1.16" evidence="8"/>
<comment type="similarity">
    <text evidence="1 5">Belongs to the thiolase-like superfamily. Thiolase family.</text>
</comment>
<accession>A0A6J5CXN9</accession>
<keyword evidence="3 5" id="KW-0012">Acyltransferase</keyword>
<feature type="active site" description="Proton acceptor" evidence="4">
    <location>
        <position position="380"/>
    </location>
</feature>
<dbReference type="NCBIfam" id="TIGR01930">
    <property type="entry name" value="AcCoA-C-Actrans"/>
    <property type="match status" value="1"/>
</dbReference>
<dbReference type="AlphaFoldDB" id="A0A6J5CXN9"/>
<feature type="active site" description="Proton acceptor" evidence="4">
    <location>
        <position position="350"/>
    </location>
</feature>
<dbReference type="EMBL" id="CADIKC010000024">
    <property type="protein sequence ID" value="CAB3745578.1"/>
    <property type="molecule type" value="Genomic_DNA"/>
</dbReference>
<name>A0A6J5CXN9_9BURK</name>
<dbReference type="PIRSF" id="PIRSF000429">
    <property type="entry name" value="Ac-CoA_Ac_transf"/>
    <property type="match status" value="1"/>
</dbReference>
<organism evidence="8 9">
    <name type="scientific">Paraburkholderia sediminicola</name>
    <dbReference type="NCBI Taxonomy" id="458836"/>
    <lineage>
        <taxon>Bacteria</taxon>
        <taxon>Pseudomonadati</taxon>
        <taxon>Pseudomonadota</taxon>
        <taxon>Betaproteobacteria</taxon>
        <taxon>Burkholderiales</taxon>
        <taxon>Burkholderiaceae</taxon>
        <taxon>Paraburkholderia</taxon>
    </lineage>
</organism>
<reference evidence="8 9" key="1">
    <citation type="submission" date="2020-04" db="EMBL/GenBank/DDBJ databases">
        <authorList>
            <person name="De Canck E."/>
        </authorList>
    </citation>
    <scope>NUCLEOTIDE SEQUENCE [LARGE SCALE GENOMIC DNA]</scope>
    <source>
        <strain evidence="8 9">LMG 24238</strain>
    </source>
</reference>
<dbReference type="SUPFAM" id="SSF53901">
    <property type="entry name" value="Thiolase-like"/>
    <property type="match status" value="2"/>
</dbReference>
<feature type="active site" description="Acyl-thioester intermediate" evidence="4">
    <location>
        <position position="93"/>
    </location>
</feature>